<reference evidence="3" key="1">
    <citation type="submission" date="2017-05" db="EMBL/GenBank/DDBJ databases">
        <authorList>
            <person name="Song R."/>
            <person name="Chenine A.L."/>
            <person name="Ruprecht R.M."/>
        </authorList>
    </citation>
    <scope>NUCLEOTIDE SEQUENCE [LARGE SCALE GENOMIC DNA]</scope>
</reference>
<feature type="compositionally biased region" description="Polar residues" evidence="1">
    <location>
        <begin position="45"/>
        <end position="54"/>
    </location>
</feature>
<feature type="region of interest" description="Disordered" evidence="1">
    <location>
        <begin position="82"/>
        <end position="101"/>
    </location>
</feature>
<dbReference type="EMBL" id="LT854261">
    <property type="protein sequence ID" value="SMR58766.1"/>
    <property type="molecule type" value="Genomic_DNA"/>
</dbReference>
<feature type="region of interest" description="Disordered" evidence="1">
    <location>
        <begin position="112"/>
        <end position="137"/>
    </location>
</feature>
<dbReference type="AlphaFoldDB" id="A0A2H1GYX4"/>
<feature type="compositionally biased region" description="Polar residues" evidence="1">
    <location>
        <begin position="1"/>
        <end position="11"/>
    </location>
</feature>
<sequence length="137" mass="14860">MSFNSATSRDITTVDPLSTSTSSRSIAIAIATPPSCSSSRRESFNAPSSISNPYSSCAYSSWQSSSSGHKSAYVSDEDLWGNDDEAYLSEPPPPPRSAEVWLARPLLPPVVSIKPRRCSTEPKKERRSSSTSSKRKT</sequence>
<organism evidence="2 3">
    <name type="scientific">Zymoseptoria tritici ST99CH_1E4</name>
    <dbReference type="NCBI Taxonomy" id="1276532"/>
    <lineage>
        <taxon>Eukaryota</taxon>
        <taxon>Fungi</taxon>
        <taxon>Dikarya</taxon>
        <taxon>Ascomycota</taxon>
        <taxon>Pezizomycotina</taxon>
        <taxon>Dothideomycetes</taxon>
        <taxon>Dothideomycetidae</taxon>
        <taxon>Mycosphaerellales</taxon>
        <taxon>Mycosphaerellaceae</taxon>
        <taxon>Zymoseptoria</taxon>
    </lineage>
</organism>
<feature type="compositionally biased region" description="Basic and acidic residues" evidence="1">
    <location>
        <begin position="118"/>
        <end position="128"/>
    </location>
</feature>
<feature type="compositionally biased region" description="Low complexity" evidence="1">
    <location>
        <begin position="16"/>
        <end position="38"/>
    </location>
</feature>
<feature type="region of interest" description="Disordered" evidence="1">
    <location>
        <begin position="1"/>
        <end position="76"/>
    </location>
</feature>
<evidence type="ECO:0000256" key="1">
    <source>
        <dbReference type="SAM" id="MobiDB-lite"/>
    </source>
</evidence>
<dbReference type="Proteomes" id="UP000245764">
    <property type="component" value="Chromosome 9"/>
</dbReference>
<name>A0A2H1GYX4_ZYMTR</name>
<accession>A0A2H1GYX4</accession>
<proteinExistence type="predicted"/>
<evidence type="ECO:0000313" key="2">
    <source>
        <dbReference type="EMBL" id="SMR58766.1"/>
    </source>
</evidence>
<feature type="compositionally biased region" description="Low complexity" evidence="1">
    <location>
        <begin position="55"/>
        <end position="71"/>
    </location>
</feature>
<evidence type="ECO:0000313" key="3">
    <source>
        <dbReference type="Proteomes" id="UP000245764"/>
    </source>
</evidence>
<protein>
    <submittedName>
        <fullName evidence="2">Uncharacterized protein</fullName>
    </submittedName>
</protein>
<gene>
    <name evidence="2" type="ORF">ZT1E4_G9501</name>
</gene>